<reference evidence="17" key="1">
    <citation type="submission" date="2023-03" db="EMBL/GenBank/DDBJ databases">
        <title>Chromosome-level genomes of two armyworms, Mythimna separata and Mythimna loreyi, provide insights into the biosynthesis and reception of sex pheromones.</title>
        <authorList>
            <person name="Zhao H."/>
        </authorList>
    </citation>
    <scope>NUCLEOTIDE SEQUENCE</scope>
    <source>
        <strain evidence="17">BeijingLab</strain>
        <tissue evidence="17">Pupa</tissue>
    </source>
</reference>
<evidence type="ECO:0000313" key="18">
    <source>
        <dbReference type="Proteomes" id="UP001231518"/>
    </source>
</evidence>
<feature type="region of interest" description="Disordered" evidence="13">
    <location>
        <begin position="988"/>
        <end position="1037"/>
    </location>
</feature>
<evidence type="ECO:0000256" key="11">
    <source>
        <dbReference type="ARBA" id="ARBA00023286"/>
    </source>
</evidence>
<dbReference type="SUPFAM" id="SSF53850">
    <property type="entry name" value="Periplasmic binding protein-like II"/>
    <property type="match status" value="1"/>
</dbReference>
<dbReference type="Pfam" id="PF10613">
    <property type="entry name" value="Lig_chan-Glu_bd"/>
    <property type="match status" value="1"/>
</dbReference>
<evidence type="ECO:0000256" key="6">
    <source>
        <dbReference type="ARBA" id="ARBA00023054"/>
    </source>
</evidence>
<feature type="transmembrane region" description="Helical" evidence="14">
    <location>
        <begin position="563"/>
        <end position="580"/>
    </location>
</feature>
<evidence type="ECO:0000256" key="8">
    <source>
        <dbReference type="ARBA" id="ARBA00023136"/>
    </source>
</evidence>
<dbReference type="SMART" id="SM00079">
    <property type="entry name" value="PBPe"/>
    <property type="match status" value="1"/>
</dbReference>
<keyword evidence="9" id="KW-0675">Receptor</keyword>
<dbReference type="Pfam" id="PF00060">
    <property type="entry name" value="Lig_chan"/>
    <property type="match status" value="1"/>
</dbReference>
<dbReference type="GO" id="GO:0005886">
    <property type="term" value="C:plasma membrane"/>
    <property type="evidence" value="ECO:0007669"/>
    <property type="project" value="UniProtKB-ARBA"/>
</dbReference>
<comment type="caution">
    <text evidence="17">The sequence shown here is derived from an EMBL/GenBank/DDBJ whole genome shotgun (WGS) entry which is preliminary data.</text>
</comment>
<dbReference type="FunFam" id="3.40.190.10:FF:000078">
    <property type="entry name" value="glutamate receptor ionotropic, NMDA 3B"/>
    <property type="match status" value="1"/>
</dbReference>
<feature type="transmembrane region" description="Helical" evidence="14">
    <location>
        <begin position="592"/>
        <end position="617"/>
    </location>
</feature>
<dbReference type="Gene3D" id="3.40.190.10">
    <property type="entry name" value="Periplasmic binding protein-like II"/>
    <property type="match status" value="1"/>
</dbReference>
<dbReference type="EMBL" id="JARGEI010000004">
    <property type="protein sequence ID" value="KAJ8732795.1"/>
    <property type="molecule type" value="Genomic_DNA"/>
</dbReference>
<evidence type="ECO:0000256" key="1">
    <source>
        <dbReference type="ARBA" id="ARBA00004141"/>
    </source>
</evidence>
<evidence type="ECO:0000259" key="16">
    <source>
        <dbReference type="SMART" id="SM00918"/>
    </source>
</evidence>
<keyword evidence="7" id="KW-0406">Ion transport</keyword>
<keyword evidence="18" id="KW-1185">Reference proteome</keyword>
<evidence type="ECO:0000256" key="7">
    <source>
        <dbReference type="ARBA" id="ARBA00023065"/>
    </source>
</evidence>
<name>A0AAD8DYE6_MYTSE</name>
<dbReference type="PANTHER" id="PTHR18966">
    <property type="entry name" value="IONOTROPIC GLUTAMATE RECEPTOR"/>
    <property type="match status" value="1"/>
</dbReference>
<evidence type="ECO:0000256" key="12">
    <source>
        <dbReference type="ARBA" id="ARBA00023303"/>
    </source>
</evidence>
<feature type="compositionally biased region" description="Low complexity" evidence="13">
    <location>
        <begin position="929"/>
        <end position="942"/>
    </location>
</feature>
<dbReference type="InterPro" id="IPR001320">
    <property type="entry name" value="Iontro_rcpt_C"/>
</dbReference>
<dbReference type="Gene3D" id="1.10.287.70">
    <property type="match status" value="1"/>
</dbReference>
<dbReference type="FunFam" id="3.40.190.10:FF:000324">
    <property type="entry name" value="Predicted protein"/>
    <property type="match status" value="1"/>
</dbReference>
<protein>
    <recommendedName>
        <fullName evidence="19">Glutamate [NMDA] receptor subunit 3A</fullName>
    </recommendedName>
</protein>
<dbReference type="AlphaFoldDB" id="A0AAD8DYE6"/>
<evidence type="ECO:0008006" key="19">
    <source>
        <dbReference type="Google" id="ProtNLM"/>
    </source>
</evidence>
<evidence type="ECO:0000256" key="4">
    <source>
        <dbReference type="ARBA" id="ARBA00022692"/>
    </source>
</evidence>
<keyword evidence="11" id="KW-1071">Ligand-gated ion channel</keyword>
<keyword evidence="4 14" id="KW-0812">Transmembrane</keyword>
<evidence type="ECO:0000256" key="3">
    <source>
        <dbReference type="ARBA" id="ARBA00022448"/>
    </source>
</evidence>
<evidence type="ECO:0000259" key="15">
    <source>
        <dbReference type="SMART" id="SM00079"/>
    </source>
</evidence>
<feature type="transmembrane region" description="Helical" evidence="14">
    <location>
        <begin position="767"/>
        <end position="792"/>
    </location>
</feature>
<dbReference type="InterPro" id="IPR019594">
    <property type="entry name" value="Glu/Gly-bd"/>
</dbReference>
<feature type="compositionally biased region" description="Acidic residues" evidence="13">
    <location>
        <begin position="903"/>
        <end position="914"/>
    </location>
</feature>
<dbReference type="GO" id="GO:0015276">
    <property type="term" value="F:ligand-gated monoatomic ion channel activity"/>
    <property type="evidence" value="ECO:0007669"/>
    <property type="project" value="InterPro"/>
</dbReference>
<organism evidence="17 18">
    <name type="scientific">Mythimna separata</name>
    <name type="common">Oriental armyworm</name>
    <name type="synonym">Pseudaletia separata</name>
    <dbReference type="NCBI Taxonomy" id="271217"/>
    <lineage>
        <taxon>Eukaryota</taxon>
        <taxon>Metazoa</taxon>
        <taxon>Ecdysozoa</taxon>
        <taxon>Arthropoda</taxon>
        <taxon>Hexapoda</taxon>
        <taxon>Insecta</taxon>
        <taxon>Pterygota</taxon>
        <taxon>Neoptera</taxon>
        <taxon>Endopterygota</taxon>
        <taxon>Lepidoptera</taxon>
        <taxon>Glossata</taxon>
        <taxon>Ditrysia</taxon>
        <taxon>Noctuoidea</taxon>
        <taxon>Noctuidae</taxon>
        <taxon>Noctuinae</taxon>
        <taxon>Hadenini</taxon>
        <taxon>Mythimna</taxon>
    </lineage>
</organism>
<feature type="domain" description="Ionotropic glutamate receptor L-glutamate and glycine-binding" evidence="16">
    <location>
        <begin position="354"/>
        <end position="400"/>
    </location>
</feature>
<dbReference type="GO" id="GO:0043226">
    <property type="term" value="C:organelle"/>
    <property type="evidence" value="ECO:0007669"/>
    <property type="project" value="UniProtKB-ARBA"/>
</dbReference>
<dbReference type="SMART" id="SM00918">
    <property type="entry name" value="Lig_chan-Glu_bd"/>
    <property type="match status" value="1"/>
</dbReference>
<keyword evidence="3" id="KW-0813">Transport</keyword>
<feature type="domain" description="Ionotropic glutamate receptor C-terminal" evidence="15">
    <location>
        <begin position="346"/>
        <end position="750"/>
    </location>
</feature>
<feature type="transmembrane region" description="Helical" evidence="14">
    <location>
        <begin position="521"/>
        <end position="542"/>
    </location>
</feature>
<gene>
    <name evidence="17" type="ORF">PYW07_015394</name>
</gene>
<dbReference type="FunFam" id="1.10.287.70:FF:000191">
    <property type="entry name" value="Glutamate receptor ionotropic, NMDA 3A"/>
    <property type="match status" value="1"/>
</dbReference>
<evidence type="ECO:0000256" key="13">
    <source>
        <dbReference type="SAM" id="MobiDB-lite"/>
    </source>
</evidence>
<keyword evidence="8 14" id="KW-0472">Membrane</keyword>
<evidence type="ECO:0000256" key="5">
    <source>
        <dbReference type="ARBA" id="ARBA00022989"/>
    </source>
</evidence>
<feature type="region of interest" description="Disordered" evidence="13">
    <location>
        <begin position="1049"/>
        <end position="1068"/>
    </location>
</feature>
<evidence type="ECO:0000313" key="17">
    <source>
        <dbReference type="EMBL" id="KAJ8732795.1"/>
    </source>
</evidence>
<feature type="region of interest" description="Disordered" evidence="13">
    <location>
        <begin position="892"/>
        <end position="950"/>
    </location>
</feature>
<evidence type="ECO:0000256" key="14">
    <source>
        <dbReference type="SAM" id="Phobius"/>
    </source>
</evidence>
<dbReference type="InterPro" id="IPR015683">
    <property type="entry name" value="Ionotropic_Glu_rcpt"/>
</dbReference>
<accession>A0AAD8DYE6</accession>
<keyword evidence="12" id="KW-0407">Ion channel</keyword>
<feature type="compositionally biased region" description="Basic and acidic residues" evidence="13">
    <location>
        <begin position="892"/>
        <end position="902"/>
    </location>
</feature>
<proteinExistence type="inferred from homology"/>
<keyword evidence="10" id="KW-0325">Glycoprotein</keyword>
<keyword evidence="6" id="KW-0175">Coiled coil</keyword>
<comment type="subcellular location">
    <subcellularLocation>
        <location evidence="1">Membrane</location>
        <topology evidence="1">Multi-pass membrane protein</topology>
    </subcellularLocation>
</comment>
<keyword evidence="5 14" id="KW-1133">Transmembrane helix</keyword>
<evidence type="ECO:0000256" key="9">
    <source>
        <dbReference type="ARBA" id="ARBA00023170"/>
    </source>
</evidence>
<sequence>MFHSLLFGVRVLERTCSALDGRRVAALLVCGGGSAAAAVVTAAVRAGVPVLRASPTHVHLSYAIANELLPLEIRLEITARETLHALRATLLHTHWHSFTLLAEEDIYTTLSLRKDLSSIVTAPPLDPKWLSLPKKFSRHVLFSLPVGLLALHPQPVKIDPAFIRAAVRMTVGALRRVLHACDAWSAQAQFLSDATASCWEETSDAAADFSTEFVRETRISAAAALAGGTKQSERSLTASFALLNLVPSDIEGENMWRQVGRVLGRSVRLHTIVWPGGRLVAHGQSDGARTIFRIVTALAPPFVMEGELDEDGQCLRGLLCHRPQTSDRDNLTLAFNELERESDQDDFFFPTSKPVFTKMETHCCYGLAMDLLENIAQELEFDFHLYIVEDGLYGSRKLIKPFHRIFEYKTVASEYAPINYQSYRSQYRNGYKSLEEDAEETPYLFDIEPDESVEKWNGIIGDLVSGAAHMSFAALSVSAARAEVIDYSQPYFFSGVSILAAPNQRPDIPLLAFLLPFSPELWIAIFTSLNVTAIAVAIYEWLSPFGLNPWGRQRSKNFSISSALWVMWGLLCGHLVAFKAPKSWPNKFLINVWGGFSVIFVASYTANIAALIAGLFFHNAVDDYQGRSNWLSLRVGTARSSVSEYYVQRNNPQLAQQMRRYALQDIEEGIQRLRNGTLDLLIADSPVLDYYRATDHGCKLQRIGDHPLAEDAYSIGMAKGFPLKDSISAVIAKYSSNGYMDILTEKWYGGLPCFKLSPDYGIQPKPLGVAAVAGVFILLGVGMIVGCLILILEHLFYKYTLPVLRHQPKGTIWRSRNIMFFSQKLYRFINCVELVSPHHAARELVNTIRQGHFTSLFQKSVKRKEHEQRRRRKSKAQLYEMIQAIRRVQQRDHSLGSIKEQEPVETETEASEEVTECKFLSPSPDVSTRSPRPGPGRSPRQLRSPRGRRKRCSLAGLNVRRFSTDSVLNSDSVSNIYERTSHNIGRRLSRDVLNSSPPDINTRLRTPSPMVRRAEGSSTRSYQDVSDRSDNYLSTDCPTSRASVEILVSQDDSDLPPAPPYPRVAPVGGRSELSLLSEEELIRLWRSTEREVREALLGALQERRANLDPKQDPG</sequence>
<dbReference type="Proteomes" id="UP001231518">
    <property type="component" value="Chromosome 6"/>
</dbReference>
<evidence type="ECO:0000256" key="2">
    <source>
        <dbReference type="ARBA" id="ARBA00008685"/>
    </source>
</evidence>
<comment type="similarity">
    <text evidence="2">Belongs to the glutamate-gated ion channel (TC 1.A.10.1) family.</text>
</comment>
<evidence type="ECO:0000256" key="10">
    <source>
        <dbReference type="ARBA" id="ARBA00023180"/>
    </source>
</evidence>
<feature type="compositionally biased region" description="Polar residues" evidence="13">
    <location>
        <begin position="992"/>
        <end position="1005"/>
    </location>
</feature>